<dbReference type="InterPro" id="IPR026856">
    <property type="entry name" value="Sialidase_fam"/>
</dbReference>
<name>A0A5C5VEZ9_9BACT</name>
<dbReference type="OrthoDB" id="7294637at2"/>
<gene>
    <name evidence="6" type="primary">nedA_1</name>
    <name evidence="6" type="ORF">KOR34_21730</name>
</gene>
<keyword evidence="4" id="KW-0732">Signal</keyword>
<organism evidence="6 7">
    <name type="scientific">Posidoniimonas corsicana</name>
    <dbReference type="NCBI Taxonomy" id="1938618"/>
    <lineage>
        <taxon>Bacteria</taxon>
        <taxon>Pseudomonadati</taxon>
        <taxon>Planctomycetota</taxon>
        <taxon>Planctomycetia</taxon>
        <taxon>Pirellulales</taxon>
        <taxon>Lacipirellulaceae</taxon>
        <taxon>Posidoniimonas</taxon>
    </lineage>
</organism>
<evidence type="ECO:0000256" key="4">
    <source>
        <dbReference type="SAM" id="SignalP"/>
    </source>
</evidence>
<evidence type="ECO:0000313" key="7">
    <source>
        <dbReference type="Proteomes" id="UP000316714"/>
    </source>
</evidence>
<dbReference type="PANTHER" id="PTHR10628:SF30">
    <property type="entry name" value="EXO-ALPHA-SIALIDASE"/>
    <property type="match status" value="1"/>
</dbReference>
<sequence precursor="true">MPPIRLLAALPLLCLATAGVPAAAAEPPKTTVYRSGHDGYHTFRIPVLLRAANGDLLAFAEGRKNGPGDAGDIDLVVKRSTDGGATWGRLQLVQDEWDSPDAGVTLGNPTPVVDAADPEHPGRVWLLFTRDNDRVFSCFSDDHGATWSDRVDITADVKDPDWNWYATGPVHGLQLTSGPHAGRLVIPCDHRSRSTGGWGAHLVYSDDHGRSWQIGARDTTEPDSAVHPNECVALQLTDGRIYVNARDQHGADPATRAVAVSEDGGRSFTAGFRPEPALASPVVQNSAIALHDRDGPLIVYSGPSHPAKRRDMTLRLSRDNAATWAERCVVGAGPAAYSDLARLADNRVGLLYEAGDKLYDQIVFCSFDLDELDWQPTPQ</sequence>
<dbReference type="InterPro" id="IPR011040">
    <property type="entry name" value="Sialidase"/>
</dbReference>
<dbReference type="CDD" id="cd15482">
    <property type="entry name" value="Sialidase_non-viral"/>
    <property type="match status" value="1"/>
</dbReference>
<evidence type="ECO:0000313" key="6">
    <source>
        <dbReference type="EMBL" id="TWT37226.1"/>
    </source>
</evidence>
<evidence type="ECO:0000259" key="5">
    <source>
        <dbReference type="Pfam" id="PF13088"/>
    </source>
</evidence>
<keyword evidence="7" id="KW-1185">Reference proteome</keyword>
<dbReference type="RefSeq" id="WP_146564573.1">
    <property type="nucleotide sequence ID" value="NZ_SIHJ01000001.1"/>
</dbReference>
<comment type="similarity">
    <text evidence="2">Belongs to the glycosyl hydrolase 33 family.</text>
</comment>
<keyword evidence="6" id="KW-0326">Glycosidase</keyword>
<feature type="chain" id="PRO_5022665084" description="exo-alpha-sialidase" evidence="4">
    <location>
        <begin position="25"/>
        <end position="379"/>
    </location>
</feature>
<dbReference type="GO" id="GO:0009313">
    <property type="term" value="P:oligosaccharide catabolic process"/>
    <property type="evidence" value="ECO:0007669"/>
    <property type="project" value="TreeGrafter"/>
</dbReference>
<dbReference type="InterPro" id="IPR036278">
    <property type="entry name" value="Sialidase_sf"/>
</dbReference>
<comment type="catalytic activity">
    <reaction evidence="1">
        <text>Hydrolysis of alpha-(2-&gt;3)-, alpha-(2-&gt;6)-, alpha-(2-&gt;8)- glycosidic linkages of terminal sialic acid residues in oligosaccharides, glycoproteins, glycolipids, colominic acid and synthetic substrates.</text>
        <dbReference type="EC" id="3.2.1.18"/>
    </reaction>
</comment>
<dbReference type="GO" id="GO:0004308">
    <property type="term" value="F:exo-alpha-sialidase activity"/>
    <property type="evidence" value="ECO:0007669"/>
    <property type="project" value="UniProtKB-EC"/>
</dbReference>
<dbReference type="PANTHER" id="PTHR10628">
    <property type="entry name" value="SIALIDASE"/>
    <property type="match status" value="1"/>
</dbReference>
<dbReference type="EMBL" id="SIHJ01000001">
    <property type="protein sequence ID" value="TWT37226.1"/>
    <property type="molecule type" value="Genomic_DNA"/>
</dbReference>
<dbReference type="GO" id="GO:0006689">
    <property type="term" value="P:ganglioside catabolic process"/>
    <property type="evidence" value="ECO:0007669"/>
    <property type="project" value="TreeGrafter"/>
</dbReference>
<dbReference type="SUPFAM" id="SSF50939">
    <property type="entry name" value="Sialidases"/>
    <property type="match status" value="1"/>
</dbReference>
<keyword evidence="6" id="KW-0378">Hydrolase</keyword>
<dbReference type="Pfam" id="PF13088">
    <property type="entry name" value="BNR_2"/>
    <property type="match status" value="1"/>
</dbReference>
<dbReference type="Proteomes" id="UP000316714">
    <property type="component" value="Unassembled WGS sequence"/>
</dbReference>
<dbReference type="Gene3D" id="2.120.10.10">
    <property type="match status" value="1"/>
</dbReference>
<proteinExistence type="inferred from homology"/>
<accession>A0A5C5VEZ9</accession>
<dbReference type="EC" id="3.2.1.18" evidence="3"/>
<comment type="caution">
    <text evidence="6">The sequence shown here is derived from an EMBL/GenBank/DDBJ whole genome shotgun (WGS) entry which is preliminary data.</text>
</comment>
<evidence type="ECO:0000256" key="3">
    <source>
        <dbReference type="ARBA" id="ARBA00012733"/>
    </source>
</evidence>
<dbReference type="GO" id="GO:0005737">
    <property type="term" value="C:cytoplasm"/>
    <property type="evidence" value="ECO:0007669"/>
    <property type="project" value="TreeGrafter"/>
</dbReference>
<feature type="signal peptide" evidence="4">
    <location>
        <begin position="1"/>
        <end position="24"/>
    </location>
</feature>
<dbReference type="AlphaFoldDB" id="A0A5C5VEZ9"/>
<dbReference type="GO" id="GO:0016020">
    <property type="term" value="C:membrane"/>
    <property type="evidence" value="ECO:0007669"/>
    <property type="project" value="TreeGrafter"/>
</dbReference>
<evidence type="ECO:0000256" key="2">
    <source>
        <dbReference type="ARBA" id="ARBA00009348"/>
    </source>
</evidence>
<evidence type="ECO:0000256" key="1">
    <source>
        <dbReference type="ARBA" id="ARBA00000427"/>
    </source>
</evidence>
<feature type="domain" description="Sialidase" evidence="5">
    <location>
        <begin position="54"/>
        <end position="347"/>
    </location>
</feature>
<reference evidence="6 7" key="1">
    <citation type="submission" date="2019-02" db="EMBL/GenBank/DDBJ databases">
        <title>Deep-cultivation of Planctomycetes and their phenomic and genomic characterization uncovers novel biology.</title>
        <authorList>
            <person name="Wiegand S."/>
            <person name="Jogler M."/>
            <person name="Boedeker C."/>
            <person name="Pinto D."/>
            <person name="Vollmers J."/>
            <person name="Rivas-Marin E."/>
            <person name="Kohn T."/>
            <person name="Peeters S.H."/>
            <person name="Heuer A."/>
            <person name="Rast P."/>
            <person name="Oberbeckmann S."/>
            <person name="Bunk B."/>
            <person name="Jeske O."/>
            <person name="Meyerdierks A."/>
            <person name="Storesund J.E."/>
            <person name="Kallscheuer N."/>
            <person name="Luecker S."/>
            <person name="Lage O.M."/>
            <person name="Pohl T."/>
            <person name="Merkel B.J."/>
            <person name="Hornburger P."/>
            <person name="Mueller R.-W."/>
            <person name="Bruemmer F."/>
            <person name="Labrenz M."/>
            <person name="Spormann A.M."/>
            <person name="Op Den Camp H."/>
            <person name="Overmann J."/>
            <person name="Amann R."/>
            <person name="Jetten M.S.M."/>
            <person name="Mascher T."/>
            <person name="Medema M.H."/>
            <person name="Devos D.P."/>
            <person name="Kaster A.-K."/>
            <person name="Ovreas L."/>
            <person name="Rohde M."/>
            <person name="Galperin M.Y."/>
            <person name="Jogler C."/>
        </authorList>
    </citation>
    <scope>NUCLEOTIDE SEQUENCE [LARGE SCALE GENOMIC DNA]</scope>
    <source>
        <strain evidence="6 7">KOR34</strain>
    </source>
</reference>
<protein>
    <recommendedName>
        <fullName evidence="3">exo-alpha-sialidase</fullName>
        <ecNumber evidence="3">3.2.1.18</ecNumber>
    </recommendedName>
</protein>